<dbReference type="PANTHER" id="PTHR12276:SF116">
    <property type="entry name" value="ENTH_VHS FAMILY PROTEIN"/>
    <property type="match status" value="1"/>
</dbReference>
<dbReference type="GO" id="GO:0005794">
    <property type="term" value="C:Golgi apparatus"/>
    <property type="evidence" value="ECO:0007669"/>
    <property type="project" value="UniProtKB-SubCell"/>
</dbReference>
<dbReference type="GO" id="GO:0005886">
    <property type="term" value="C:plasma membrane"/>
    <property type="evidence" value="ECO:0007669"/>
    <property type="project" value="TreeGrafter"/>
</dbReference>
<gene>
    <name evidence="6" type="ORF">ZIOFF_012236</name>
</gene>
<dbReference type="PANTHER" id="PTHR12276">
    <property type="entry name" value="EPSIN/ENT-RELATED"/>
    <property type="match status" value="1"/>
</dbReference>
<accession>A0A8J5I738</accession>
<organism evidence="6 7">
    <name type="scientific">Zingiber officinale</name>
    <name type="common">Ginger</name>
    <name type="synonym">Amomum zingiber</name>
    <dbReference type="NCBI Taxonomy" id="94328"/>
    <lineage>
        <taxon>Eukaryota</taxon>
        <taxon>Viridiplantae</taxon>
        <taxon>Streptophyta</taxon>
        <taxon>Embryophyta</taxon>
        <taxon>Tracheophyta</taxon>
        <taxon>Spermatophyta</taxon>
        <taxon>Magnoliopsida</taxon>
        <taxon>Liliopsida</taxon>
        <taxon>Zingiberales</taxon>
        <taxon>Zingiberaceae</taxon>
        <taxon>Zingiber</taxon>
    </lineage>
</organism>
<evidence type="ECO:0000259" key="5">
    <source>
        <dbReference type="PROSITE" id="PS50942"/>
    </source>
</evidence>
<dbReference type="GO" id="GO:0005543">
    <property type="term" value="F:phospholipid binding"/>
    <property type="evidence" value="ECO:0007669"/>
    <property type="project" value="TreeGrafter"/>
</dbReference>
<feature type="domain" description="ENTH" evidence="5">
    <location>
        <begin position="26"/>
        <end position="162"/>
    </location>
</feature>
<reference evidence="6 7" key="1">
    <citation type="submission" date="2020-08" db="EMBL/GenBank/DDBJ databases">
        <title>Plant Genome Project.</title>
        <authorList>
            <person name="Zhang R.-G."/>
        </authorList>
    </citation>
    <scope>NUCLEOTIDE SEQUENCE [LARGE SCALE GENOMIC DNA]</scope>
    <source>
        <tissue evidence="6">Rhizome</tissue>
    </source>
</reference>
<dbReference type="EMBL" id="JACMSC010000003">
    <property type="protein sequence ID" value="KAG6530016.1"/>
    <property type="molecule type" value="Genomic_DNA"/>
</dbReference>
<keyword evidence="4" id="KW-0968">Cytoplasmic vesicle</keyword>
<dbReference type="CDD" id="cd03571">
    <property type="entry name" value="ENTH"/>
    <property type="match status" value="1"/>
</dbReference>
<name>A0A8J5I738_ZINOF</name>
<keyword evidence="3" id="KW-0333">Golgi apparatus</keyword>
<evidence type="ECO:0000256" key="1">
    <source>
        <dbReference type="ARBA" id="ARBA00004132"/>
    </source>
</evidence>
<evidence type="ECO:0000256" key="2">
    <source>
        <dbReference type="ARBA" id="ARBA00004555"/>
    </source>
</evidence>
<dbReference type="Proteomes" id="UP000734854">
    <property type="component" value="Unassembled WGS sequence"/>
</dbReference>
<comment type="caution">
    <text evidence="6">The sequence shown here is derived from an EMBL/GenBank/DDBJ whole genome shotgun (WGS) entry which is preliminary data.</text>
</comment>
<protein>
    <recommendedName>
        <fullName evidence="5">ENTH domain-containing protein</fullName>
    </recommendedName>
</protein>
<evidence type="ECO:0000256" key="4">
    <source>
        <dbReference type="ARBA" id="ARBA00023329"/>
    </source>
</evidence>
<dbReference type="GO" id="GO:0006897">
    <property type="term" value="P:endocytosis"/>
    <property type="evidence" value="ECO:0007669"/>
    <property type="project" value="TreeGrafter"/>
</dbReference>
<dbReference type="InterPro" id="IPR008942">
    <property type="entry name" value="ENTH_VHS"/>
</dbReference>
<dbReference type="GO" id="GO:0030276">
    <property type="term" value="F:clathrin binding"/>
    <property type="evidence" value="ECO:0007669"/>
    <property type="project" value="TreeGrafter"/>
</dbReference>
<keyword evidence="7" id="KW-1185">Reference proteome</keyword>
<dbReference type="SMART" id="SM00273">
    <property type="entry name" value="ENTH"/>
    <property type="match status" value="1"/>
</dbReference>
<dbReference type="InterPro" id="IPR013809">
    <property type="entry name" value="ENTH"/>
</dbReference>
<sequence length="241" mass="28424">MANSFLRRLKSQTSHVLRSSVRSTRLAFTDVTLAQLLAEEATRSKPWPPKDTGRRTLRLISQRSFEVDDFWRVSEILHKRFKKFDGKRWRSSYKALLLAEYLLTHGPLSFADEWQRDREIIERMRRFEHVDEKGYNWGLTVEKKAERVLQLLEKGPFLKEERDRRLRRASWPIHDHESDSVGLGFLPASGSVEDESRNDTAIALRRRRIHQGEELVPLLSCEEGRKIEVLSHNCDALFTWR</sequence>
<dbReference type="AlphaFoldDB" id="A0A8J5I738"/>
<dbReference type="SUPFAM" id="SSF48464">
    <property type="entry name" value="ENTH/VHS domain"/>
    <property type="match status" value="1"/>
</dbReference>
<dbReference type="Pfam" id="PF01417">
    <property type="entry name" value="ENTH"/>
    <property type="match status" value="1"/>
</dbReference>
<dbReference type="PROSITE" id="PS50942">
    <property type="entry name" value="ENTH"/>
    <property type="match status" value="1"/>
</dbReference>
<proteinExistence type="predicted"/>
<comment type="subcellular location">
    <subcellularLocation>
        <location evidence="1">Cytoplasmic vesicle</location>
        <location evidence="1">Clathrin-coated vesicle</location>
    </subcellularLocation>
    <subcellularLocation>
        <location evidence="2">Golgi apparatus</location>
    </subcellularLocation>
</comment>
<dbReference type="GO" id="GO:0005768">
    <property type="term" value="C:endosome"/>
    <property type="evidence" value="ECO:0007669"/>
    <property type="project" value="TreeGrafter"/>
</dbReference>
<evidence type="ECO:0000256" key="3">
    <source>
        <dbReference type="ARBA" id="ARBA00023034"/>
    </source>
</evidence>
<dbReference type="GO" id="GO:0030125">
    <property type="term" value="C:clathrin vesicle coat"/>
    <property type="evidence" value="ECO:0007669"/>
    <property type="project" value="TreeGrafter"/>
</dbReference>
<evidence type="ECO:0000313" key="6">
    <source>
        <dbReference type="EMBL" id="KAG6530016.1"/>
    </source>
</evidence>
<evidence type="ECO:0000313" key="7">
    <source>
        <dbReference type="Proteomes" id="UP000734854"/>
    </source>
</evidence>
<dbReference type="Gene3D" id="1.25.40.90">
    <property type="match status" value="1"/>
</dbReference>